<protein>
    <submittedName>
        <fullName evidence="1">Uncharacterized protein</fullName>
    </submittedName>
</protein>
<keyword evidence="2" id="KW-1185">Reference proteome</keyword>
<dbReference type="STRING" id="322095.HMPREF3185_00661"/>
<sequence>MLLRKQIAGFNSTLDFEPVLVTQSSSTGRTSDQYWYTPPSSTGQLSDQYWFILPITV</sequence>
<reference evidence="2" key="1">
    <citation type="submission" date="2016-01" db="EMBL/GenBank/DDBJ databases">
        <authorList>
            <person name="Mitreva M."/>
            <person name="Pepin K.H."/>
            <person name="Mihindukulasuriya K.A."/>
            <person name="Fulton R."/>
            <person name="Fronick C."/>
            <person name="O'Laughlin M."/>
            <person name="Miner T."/>
            <person name="Herter B."/>
            <person name="Rosa B.A."/>
            <person name="Cordes M."/>
            <person name="Tomlinson C."/>
            <person name="Wollam A."/>
            <person name="Palsikar V.B."/>
            <person name="Mardis E.R."/>
            <person name="Wilson R.K."/>
        </authorList>
    </citation>
    <scope>NUCLEOTIDE SEQUENCE [LARGE SCALE GENOMIC DNA]</scope>
    <source>
        <strain evidence="2">KA00683</strain>
    </source>
</reference>
<dbReference type="PATRIC" id="fig|322095.3.peg.654"/>
<organism evidence="1 2">
    <name type="scientific">Porphyromonas somerae</name>
    <dbReference type="NCBI Taxonomy" id="322095"/>
    <lineage>
        <taxon>Bacteria</taxon>
        <taxon>Pseudomonadati</taxon>
        <taxon>Bacteroidota</taxon>
        <taxon>Bacteroidia</taxon>
        <taxon>Bacteroidales</taxon>
        <taxon>Porphyromonadaceae</taxon>
        <taxon>Porphyromonas</taxon>
    </lineage>
</organism>
<evidence type="ECO:0000313" key="1">
    <source>
        <dbReference type="EMBL" id="KXB77005.1"/>
    </source>
</evidence>
<gene>
    <name evidence="1" type="ORF">HMPREF3185_00661</name>
</gene>
<evidence type="ECO:0000313" key="2">
    <source>
        <dbReference type="Proteomes" id="UP000070224"/>
    </source>
</evidence>
<comment type="caution">
    <text evidence="1">The sequence shown here is derived from an EMBL/GenBank/DDBJ whole genome shotgun (WGS) entry which is preliminary data.</text>
</comment>
<dbReference type="AlphaFoldDB" id="A0A134BAR1"/>
<dbReference type="Proteomes" id="UP000070224">
    <property type="component" value="Unassembled WGS sequence"/>
</dbReference>
<accession>A0A134BAR1</accession>
<proteinExistence type="predicted"/>
<name>A0A134BAR1_9PORP</name>
<dbReference type="EMBL" id="LSDK01000050">
    <property type="protein sequence ID" value="KXB77005.1"/>
    <property type="molecule type" value="Genomic_DNA"/>
</dbReference>